<dbReference type="NCBIfam" id="TIGR00666">
    <property type="entry name" value="PBP4"/>
    <property type="match status" value="1"/>
</dbReference>
<dbReference type="SUPFAM" id="SSF56601">
    <property type="entry name" value="beta-lactamase/transpeptidase-like"/>
    <property type="match status" value="1"/>
</dbReference>
<dbReference type="PANTHER" id="PTHR30023:SF0">
    <property type="entry name" value="PENICILLIN-SENSITIVE CARBOXYPEPTIDASE A"/>
    <property type="match status" value="1"/>
</dbReference>
<evidence type="ECO:0000256" key="2">
    <source>
        <dbReference type="ARBA" id="ARBA00022801"/>
    </source>
</evidence>
<evidence type="ECO:0000256" key="1">
    <source>
        <dbReference type="ARBA" id="ARBA00006096"/>
    </source>
</evidence>
<evidence type="ECO:0000313" key="3">
    <source>
        <dbReference type="EMBL" id="AXJ01625.1"/>
    </source>
</evidence>
<dbReference type="Gene3D" id="3.40.710.10">
    <property type="entry name" value="DD-peptidase/beta-lactamase superfamily"/>
    <property type="match status" value="1"/>
</dbReference>
<gene>
    <name evidence="3" type="ORF">CYPRO_2383</name>
</gene>
<protein>
    <submittedName>
        <fullName evidence="3">D-alanyl-D-alanine carboxypeptidase</fullName>
    </submittedName>
</protein>
<dbReference type="InterPro" id="IPR000667">
    <property type="entry name" value="Peptidase_S13"/>
</dbReference>
<organism evidence="3 4">
    <name type="scientific">Cyclonatronum proteinivorum</name>
    <dbReference type="NCBI Taxonomy" id="1457365"/>
    <lineage>
        <taxon>Bacteria</taxon>
        <taxon>Pseudomonadati</taxon>
        <taxon>Balneolota</taxon>
        <taxon>Balneolia</taxon>
        <taxon>Balneolales</taxon>
        <taxon>Cyclonatronaceae</taxon>
        <taxon>Cyclonatronum</taxon>
    </lineage>
</organism>
<dbReference type="KEGG" id="cprv:CYPRO_2383"/>
<dbReference type="GO" id="GO:0004185">
    <property type="term" value="F:serine-type carboxypeptidase activity"/>
    <property type="evidence" value="ECO:0007669"/>
    <property type="project" value="InterPro"/>
</dbReference>
<keyword evidence="2" id="KW-0378">Hydrolase</keyword>
<sequence length="523" mass="57574">MNPSVPVSFAAAVCKTAGVRFLQPVLRLSLLLLLVCGILVPQPVYGGFGGVSNAAAERVKASELASVAERIEALISQSVTADAVWAVSVRSEAGEELVRLNSNTPMRMASNSKLFVTAGLLHGLGPTFRFRTTIYGDGELVGDVWEGDIHIAGAGDPSIDKYHYDDDAMHVFDALIRQLQERGITHISGDIFGNEGLFDDVRYPRGWEWDDLSYYYAPEISALSFNRNCIDLTVRAVGPVGSEPQITWFPFNTDYVNLVNEQLITPRSVRFNESYARVLGTNTIMLRSTLPQGYLEKESLTITDPALFFIDSFSKQADFSGLSWIGELIPDQRQRNWSGFEKLASHESEPLAVLLRRVNAESDNFYTEMLTKSLAAYSLEAQGTTEAGLELIFGELSALGLDTNQLRLRDASGMASANLGTASVITALLHAMQSSPHHTEWENTFARAGYSGTLENRFIASPVMGNMYAKTGFITGVRTLSGYLDVPSGTRLYFSILTNNFTSRVATVDSVHERILNLLWQEF</sequence>
<keyword evidence="3" id="KW-0645">Protease</keyword>
<dbReference type="PANTHER" id="PTHR30023">
    <property type="entry name" value="D-ALANYL-D-ALANINE CARBOXYPEPTIDASE"/>
    <property type="match status" value="1"/>
</dbReference>
<evidence type="ECO:0000313" key="4">
    <source>
        <dbReference type="Proteomes" id="UP000254808"/>
    </source>
</evidence>
<dbReference type="InterPro" id="IPR012338">
    <property type="entry name" value="Beta-lactam/transpept-like"/>
</dbReference>
<dbReference type="EMBL" id="CP027806">
    <property type="protein sequence ID" value="AXJ01625.1"/>
    <property type="molecule type" value="Genomic_DNA"/>
</dbReference>
<keyword evidence="4" id="KW-1185">Reference proteome</keyword>
<reference evidence="3 4" key="1">
    <citation type="submission" date="2018-03" db="EMBL/GenBank/DDBJ databases">
        <title>Phenotypic and genomic properties of Cyclonatronum proteinivorum gen. nov., sp. nov., a haloalkaliphilic bacteroidete from soda lakes possessing Na+-translocating rhodopsin.</title>
        <authorList>
            <person name="Toshchakov S.V."/>
            <person name="Korzhenkov A."/>
            <person name="Samarov N.I."/>
            <person name="Kublanov I.V."/>
            <person name="Muntyan M.S."/>
            <person name="Sorokin D.Y."/>
        </authorList>
    </citation>
    <scope>NUCLEOTIDE SEQUENCE [LARGE SCALE GENOMIC DNA]</scope>
    <source>
        <strain evidence="3 4">Omega</strain>
    </source>
</reference>
<dbReference type="GO" id="GO:0006508">
    <property type="term" value="P:proteolysis"/>
    <property type="evidence" value="ECO:0007669"/>
    <property type="project" value="InterPro"/>
</dbReference>
<comment type="similarity">
    <text evidence="1">Belongs to the peptidase S13 family.</text>
</comment>
<keyword evidence="3" id="KW-0121">Carboxypeptidase</keyword>
<dbReference type="RefSeq" id="WP_114984798.1">
    <property type="nucleotide sequence ID" value="NZ_CP027806.1"/>
</dbReference>
<dbReference type="Pfam" id="PF02113">
    <property type="entry name" value="Peptidase_S13"/>
    <property type="match status" value="1"/>
</dbReference>
<dbReference type="Proteomes" id="UP000254808">
    <property type="component" value="Chromosome"/>
</dbReference>
<dbReference type="Gene3D" id="3.50.80.20">
    <property type="entry name" value="D-Ala-D-Ala carboxypeptidase C, peptidase S13"/>
    <property type="match status" value="1"/>
</dbReference>
<dbReference type="GO" id="GO:0000270">
    <property type="term" value="P:peptidoglycan metabolic process"/>
    <property type="evidence" value="ECO:0007669"/>
    <property type="project" value="TreeGrafter"/>
</dbReference>
<dbReference type="PRINTS" id="PR00922">
    <property type="entry name" value="DADACBPTASE3"/>
</dbReference>
<proteinExistence type="inferred from homology"/>
<dbReference type="AlphaFoldDB" id="A0A345UMC3"/>
<accession>A0A345UMC3</accession>
<dbReference type="OrthoDB" id="9802627at2"/>
<name>A0A345UMC3_9BACT</name>